<dbReference type="EC" id="3.4.19.12" evidence="2"/>
<evidence type="ECO:0000256" key="2">
    <source>
        <dbReference type="ARBA" id="ARBA00012759"/>
    </source>
</evidence>
<evidence type="ECO:0000313" key="6">
    <source>
        <dbReference type="Proteomes" id="UP000085678"/>
    </source>
</evidence>
<evidence type="ECO:0000256" key="1">
    <source>
        <dbReference type="ARBA" id="ARBA00000707"/>
    </source>
</evidence>
<keyword evidence="4" id="KW-0472">Membrane</keyword>
<evidence type="ECO:0000259" key="5">
    <source>
        <dbReference type="PROSITE" id="PS50235"/>
    </source>
</evidence>
<feature type="compositionally biased region" description="Polar residues" evidence="3">
    <location>
        <begin position="179"/>
        <end position="203"/>
    </location>
</feature>
<gene>
    <name evidence="7 8" type="primary">LOC106175410</name>
</gene>
<dbReference type="KEGG" id="lak:106175410"/>
<reference evidence="7 8" key="1">
    <citation type="submission" date="2025-04" db="UniProtKB">
        <authorList>
            <consortium name="RefSeq"/>
        </authorList>
    </citation>
    <scope>IDENTIFICATION</scope>
    <source>
        <tissue evidence="7 8">Gonads</tissue>
    </source>
</reference>
<feature type="transmembrane region" description="Helical" evidence="4">
    <location>
        <begin position="45"/>
        <end position="63"/>
    </location>
</feature>
<dbReference type="PROSITE" id="PS50235">
    <property type="entry name" value="USP_3"/>
    <property type="match status" value="1"/>
</dbReference>
<dbReference type="Proteomes" id="UP000085678">
    <property type="component" value="Unplaced"/>
</dbReference>
<dbReference type="InterPro" id="IPR038765">
    <property type="entry name" value="Papain-like_cys_pep_sf"/>
</dbReference>
<evidence type="ECO:0000313" key="8">
    <source>
        <dbReference type="RefSeq" id="XP_013412848.1"/>
    </source>
</evidence>
<dbReference type="AlphaFoldDB" id="A0A1S3JR14"/>
<dbReference type="PANTHER" id="PTHR21646:SF23">
    <property type="entry name" value="UBIQUITIN CARBOXYL-TERMINAL HYDROLASE USP2"/>
    <property type="match status" value="1"/>
</dbReference>
<dbReference type="InterPro" id="IPR001394">
    <property type="entry name" value="Peptidase_C19_UCH"/>
</dbReference>
<proteinExistence type="predicted"/>
<organism evidence="6 8">
    <name type="scientific">Lingula anatina</name>
    <name type="common">Brachiopod</name>
    <name type="synonym">Lingula unguis</name>
    <dbReference type="NCBI Taxonomy" id="7574"/>
    <lineage>
        <taxon>Eukaryota</taxon>
        <taxon>Metazoa</taxon>
        <taxon>Spiralia</taxon>
        <taxon>Lophotrochozoa</taxon>
        <taxon>Brachiopoda</taxon>
        <taxon>Linguliformea</taxon>
        <taxon>Lingulata</taxon>
        <taxon>Lingulida</taxon>
        <taxon>Linguloidea</taxon>
        <taxon>Lingulidae</taxon>
        <taxon>Lingula</taxon>
    </lineage>
</organism>
<feature type="transmembrane region" description="Helical" evidence="4">
    <location>
        <begin position="69"/>
        <end position="89"/>
    </location>
</feature>
<dbReference type="RefSeq" id="XP_013412846.1">
    <property type="nucleotide sequence ID" value="XM_013557392.1"/>
</dbReference>
<sequence>MFWIFYSVYTAVYYGSIDFMVFLLVDLVAKTPLKEARDDGEKRLVWLYEALALMFFSVVVYIIDHVPYLLFTLAVLTLLYTQVHGRVDFRDLWIQLTTRWDEFQQHEESMEQMRREQVRQTEGQFMMTSSPIATPPLHMVSQADPFPNVSPIASAAAWNNVDTPGNRFMHPLPPQLRFNSPSGPSVTGMSPQGTVLPSPQQQDPGFPVVSEPFSSGQQFYSRLPTNYAFANMNHNSRFQNQNPSMSARLPTVMPKRLVNKIHTGYGDMDPKVGKTQSGALSRVMNVLGLGKYRTTPPGLRNDSKSICFMNAVLQCLARSPKLPESLGNISQDDIERRKRKASLAETTLLESIKELLHELNVQPDGNSRECPDITRLREAASSLTDLVASPSNQDAQQQQDTAEFLTWLLSTLHQVLNKTGDQGGSQADQFMSPALAMLKFIYGDLNERRIEELKGACRREISIAHGLDNNTYAEPIQRLSDLEWLTYKQANTSPVDDLFSGQLVEAQHCVECNHISVNIQPFNILPVPLVAPRELTGLVYLEDCFTKFGNVEKLYGVNGLRCPCTHTVQEAEKTKPLNLVSHTQQRNVDHDLRRRVISDSVLRSPLNASSLVTPIRGREGSINPLSDSGFHDNNHLKTSTPIGDNVFNFDLNRDRVRLTDGQRRSLLRQLPECLVIQILRFRFDSEVQDACKDSSPLSVPLSGLDLTHIIFDTVANREDLTSGDLGYRYDLYGMCLHVGGQNTNYGHYVAYAQASDGLWYKFDDESVSQISIDYELTTKFVRENAYILFYRRNVTGQ</sequence>
<evidence type="ECO:0000313" key="7">
    <source>
        <dbReference type="RefSeq" id="XP_013412846.1"/>
    </source>
</evidence>
<dbReference type="SUPFAM" id="SSF54001">
    <property type="entry name" value="Cysteine proteinases"/>
    <property type="match status" value="1"/>
</dbReference>
<feature type="region of interest" description="Disordered" evidence="3">
    <location>
        <begin position="179"/>
        <end position="204"/>
    </location>
</feature>
<dbReference type="CDD" id="cd02257">
    <property type="entry name" value="Peptidase_C19"/>
    <property type="match status" value="1"/>
</dbReference>
<dbReference type="Pfam" id="PF00443">
    <property type="entry name" value="UCH"/>
    <property type="match status" value="1"/>
</dbReference>
<dbReference type="STRING" id="7574.A0A1S3JR14"/>
<dbReference type="GeneID" id="106175410"/>
<dbReference type="OrthoDB" id="292964at2759"/>
<keyword evidence="4" id="KW-0812">Transmembrane</keyword>
<dbReference type="InterPro" id="IPR050185">
    <property type="entry name" value="Ub_carboxyl-term_hydrolase"/>
</dbReference>
<feature type="transmembrane region" description="Helical" evidence="4">
    <location>
        <begin position="6"/>
        <end position="25"/>
    </location>
</feature>
<comment type="catalytic activity">
    <reaction evidence="1">
        <text>Thiol-dependent hydrolysis of ester, thioester, amide, peptide and isopeptide bonds formed by the C-terminal Gly of ubiquitin (a 76-residue protein attached to proteins as an intracellular targeting signal).</text>
        <dbReference type="EC" id="3.4.19.12"/>
    </reaction>
</comment>
<dbReference type="Gene3D" id="3.90.70.10">
    <property type="entry name" value="Cysteine proteinases"/>
    <property type="match status" value="1"/>
</dbReference>
<dbReference type="PROSITE" id="PS00973">
    <property type="entry name" value="USP_2"/>
    <property type="match status" value="1"/>
</dbReference>
<name>A0A1S3JR14_LINAN</name>
<dbReference type="GO" id="GO:0004843">
    <property type="term" value="F:cysteine-type deubiquitinase activity"/>
    <property type="evidence" value="ECO:0007669"/>
    <property type="project" value="UniProtKB-EC"/>
</dbReference>
<dbReference type="PANTHER" id="PTHR21646">
    <property type="entry name" value="UBIQUITIN CARBOXYL-TERMINAL HYDROLASE"/>
    <property type="match status" value="1"/>
</dbReference>
<dbReference type="InterPro" id="IPR028889">
    <property type="entry name" value="USP"/>
</dbReference>
<protein>
    <recommendedName>
        <fullName evidence="2">ubiquitinyl hydrolase 1</fullName>
        <ecNumber evidence="2">3.4.19.12</ecNumber>
    </recommendedName>
</protein>
<keyword evidence="7 8" id="KW-0378">Hydrolase</keyword>
<dbReference type="RefSeq" id="XP_013412848.1">
    <property type="nucleotide sequence ID" value="XM_013557394.1"/>
</dbReference>
<keyword evidence="6" id="KW-1185">Reference proteome</keyword>
<feature type="domain" description="USP" evidence="5">
    <location>
        <begin position="297"/>
        <end position="793"/>
    </location>
</feature>
<accession>A0A1S3JR14</accession>
<dbReference type="GO" id="GO:0016579">
    <property type="term" value="P:protein deubiquitination"/>
    <property type="evidence" value="ECO:0007669"/>
    <property type="project" value="InterPro"/>
</dbReference>
<evidence type="ECO:0000256" key="3">
    <source>
        <dbReference type="SAM" id="MobiDB-lite"/>
    </source>
</evidence>
<dbReference type="InterPro" id="IPR018200">
    <property type="entry name" value="USP_CS"/>
</dbReference>
<evidence type="ECO:0000256" key="4">
    <source>
        <dbReference type="SAM" id="Phobius"/>
    </source>
</evidence>
<dbReference type="OMA" id="NEGQNLC"/>
<keyword evidence="4" id="KW-1133">Transmembrane helix</keyword>